<evidence type="ECO:0000256" key="6">
    <source>
        <dbReference type="ARBA" id="ARBA00023239"/>
    </source>
</evidence>
<keyword evidence="9" id="KW-1185">Reference proteome</keyword>
<dbReference type="Pfam" id="PF05681">
    <property type="entry name" value="Fumerase"/>
    <property type="match status" value="1"/>
</dbReference>
<evidence type="ECO:0000256" key="4">
    <source>
        <dbReference type="ARBA" id="ARBA00023004"/>
    </source>
</evidence>
<evidence type="ECO:0000313" key="9">
    <source>
        <dbReference type="Proteomes" id="UP000660861"/>
    </source>
</evidence>
<name>A0A926EB42_9FIRM</name>
<evidence type="ECO:0000259" key="7">
    <source>
        <dbReference type="Pfam" id="PF05681"/>
    </source>
</evidence>
<dbReference type="GO" id="GO:0004333">
    <property type="term" value="F:fumarate hydratase activity"/>
    <property type="evidence" value="ECO:0007669"/>
    <property type="project" value="UniProtKB-EC"/>
</dbReference>
<evidence type="ECO:0000256" key="2">
    <source>
        <dbReference type="ARBA" id="ARBA00022485"/>
    </source>
</evidence>
<dbReference type="AlphaFoldDB" id="A0A926EB42"/>
<evidence type="ECO:0000313" key="8">
    <source>
        <dbReference type="EMBL" id="MBC8569798.1"/>
    </source>
</evidence>
<accession>A0A926EB42</accession>
<keyword evidence="2" id="KW-0004">4Fe-4S</keyword>
<dbReference type="Proteomes" id="UP000660861">
    <property type="component" value="Unassembled WGS sequence"/>
</dbReference>
<dbReference type="GO" id="GO:0051539">
    <property type="term" value="F:4 iron, 4 sulfur cluster binding"/>
    <property type="evidence" value="ECO:0007669"/>
    <property type="project" value="UniProtKB-KW"/>
</dbReference>
<proteinExistence type="inferred from homology"/>
<keyword evidence="3" id="KW-0479">Metal-binding</keyword>
<dbReference type="RefSeq" id="WP_262396885.1">
    <property type="nucleotide sequence ID" value="NZ_JACRTC010000001.1"/>
</dbReference>
<dbReference type="InterPro" id="IPR004646">
    <property type="entry name" value="Fe-S_hydro-lyase_TtdA-typ_cat"/>
</dbReference>
<sequence>MREIHVRQIADAIKDLCIEANNILPDDIESCMRSSYEEEDFPLAKQVLGDLIVNFQTAREQGIPICQDTGMAVVFVKLGQDVHIVGGDYEAAIHQGVREGYLEGNLRCSVVDDPLRRVNTNDNTPAVIHTAVVPGDKISITVAPKGFGSENMSRLKMFTPSATPGDIVDFVVETVEIASGNPCPPVVVGVGIGGDFELCAYLAKKALCRDASLRNPDDLYGALEAEMLYKINALGIGPQAFGGRTTALAVNIETYPTHIAGLPVAVNMGCHVTRHKTTVL</sequence>
<evidence type="ECO:0000256" key="1">
    <source>
        <dbReference type="ARBA" id="ARBA00008876"/>
    </source>
</evidence>
<dbReference type="InterPro" id="IPR051208">
    <property type="entry name" value="Class-I_Fumarase/Tartrate_DH"/>
</dbReference>
<comment type="similarity">
    <text evidence="1">Belongs to the class-I fumarase family.</text>
</comment>
<evidence type="ECO:0000256" key="3">
    <source>
        <dbReference type="ARBA" id="ARBA00022723"/>
    </source>
</evidence>
<reference evidence="8" key="1">
    <citation type="submission" date="2020-08" db="EMBL/GenBank/DDBJ databases">
        <title>Genome public.</title>
        <authorList>
            <person name="Liu C."/>
            <person name="Sun Q."/>
        </authorList>
    </citation>
    <scope>NUCLEOTIDE SEQUENCE</scope>
    <source>
        <strain evidence="8">NSJ-54</strain>
    </source>
</reference>
<gene>
    <name evidence="8" type="ORF">H8709_03025</name>
</gene>
<comment type="caution">
    <text evidence="8">The sequence shown here is derived from an EMBL/GenBank/DDBJ whole genome shotgun (WGS) entry which is preliminary data.</text>
</comment>
<evidence type="ECO:0000256" key="5">
    <source>
        <dbReference type="ARBA" id="ARBA00023014"/>
    </source>
</evidence>
<protein>
    <submittedName>
        <fullName evidence="8">Fumarate hydratase</fullName>
        <ecNumber evidence="8">4.2.1.2</ecNumber>
    </submittedName>
</protein>
<dbReference type="EC" id="4.2.1.2" evidence="8"/>
<dbReference type="EMBL" id="JACRTC010000001">
    <property type="protein sequence ID" value="MBC8569798.1"/>
    <property type="molecule type" value="Genomic_DNA"/>
</dbReference>
<dbReference type="NCBIfam" id="TIGR00722">
    <property type="entry name" value="ttdA_fumA_fumB"/>
    <property type="match status" value="1"/>
</dbReference>
<feature type="domain" description="Fe-S hydro-lyase tartrate dehydratase alpha-type catalytic" evidence="7">
    <location>
        <begin position="11"/>
        <end position="277"/>
    </location>
</feature>
<dbReference type="NCBIfam" id="NF004885">
    <property type="entry name" value="PRK06246.1"/>
    <property type="match status" value="1"/>
</dbReference>
<dbReference type="PANTHER" id="PTHR30389:SF17">
    <property type="entry name" value="L(+)-TARTRATE DEHYDRATASE SUBUNIT ALPHA-RELATED"/>
    <property type="match status" value="1"/>
</dbReference>
<keyword evidence="6 8" id="KW-0456">Lyase</keyword>
<keyword evidence="4" id="KW-0408">Iron</keyword>
<keyword evidence="5" id="KW-0411">Iron-sulfur</keyword>
<dbReference type="GO" id="GO:0046872">
    <property type="term" value="F:metal ion binding"/>
    <property type="evidence" value="ECO:0007669"/>
    <property type="project" value="UniProtKB-KW"/>
</dbReference>
<dbReference type="PANTHER" id="PTHR30389">
    <property type="entry name" value="FUMARATE HYDRATASE-RELATED"/>
    <property type="match status" value="1"/>
</dbReference>
<organism evidence="8 9">
    <name type="scientific">Zongyangia hominis</name>
    <dbReference type="NCBI Taxonomy" id="2763677"/>
    <lineage>
        <taxon>Bacteria</taxon>
        <taxon>Bacillati</taxon>
        <taxon>Bacillota</taxon>
        <taxon>Clostridia</taxon>
        <taxon>Eubacteriales</taxon>
        <taxon>Oscillospiraceae</taxon>
        <taxon>Zongyangia</taxon>
    </lineage>
</organism>